<comment type="subcellular location">
    <subcellularLocation>
        <location evidence="1 6">Secreted</location>
    </subcellularLocation>
</comment>
<evidence type="ECO:0000256" key="1">
    <source>
        <dbReference type="ARBA" id="ARBA00004613"/>
    </source>
</evidence>
<sequence>MKTLILLLLLISAIHAKVHVQVINRLNNGRFMNVHCRSKDNDLGLHLVEDGGDTTWSFDVNFWGTTLFYCDVQWNDSKRYHFDAYDAKRDYKRCQSECRWMIDKEGSLYGYDEQFGLWEMFPV</sequence>
<reference evidence="8" key="1">
    <citation type="submission" date="2024-07" db="EMBL/GenBank/DDBJ databases">
        <title>Two chromosome-level genome assemblies of Korean endemic species Abeliophyllum distichum and Forsythia ovata (Oleaceae).</title>
        <authorList>
            <person name="Jang H."/>
        </authorList>
    </citation>
    <scope>NUCLEOTIDE SEQUENCE [LARGE SCALE GENOMIC DNA]</scope>
</reference>
<dbReference type="PANTHER" id="PTHR31232">
    <property type="match status" value="1"/>
</dbReference>
<dbReference type="EMBL" id="JBFOLJ010000001">
    <property type="protein sequence ID" value="KAL2557317.1"/>
    <property type="molecule type" value="Genomic_DNA"/>
</dbReference>
<dbReference type="PANTHER" id="PTHR31232:SF18">
    <property type="entry name" value="S-PROTEIN HOMOLOG"/>
    <property type="match status" value="1"/>
</dbReference>
<evidence type="ECO:0000256" key="5">
    <source>
        <dbReference type="ARBA" id="ARBA00022729"/>
    </source>
</evidence>
<proteinExistence type="inferred from homology"/>
<comment type="caution">
    <text evidence="7">The sequence shown here is derived from an EMBL/GenBank/DDBJ whole genome shotgun (WGS) entry which is preliminary data.</text>
</comment>
<evidence type="ECO:0000313" key="8">
    <source>
        <dbReference type="Proteomes" id="UP001604277"/>
    </source>
</evidence>
<dbReference type="Pfam" id="PF05938">
    <property type="entry name" value="Self-incomp_S1"/>
    <property type="match status" value="1"/>
</dbReference>
<dbReference type="Proteomes" id="UP001604277">
    <property type="component" value="Unassembled WGS sequence"/>
</dbReference>
<protein>
    <recommendedName>
        <fullName evidence="6">S-protein homolog</fullName>
    </recommendedName>
</protein>
<evidence type="ECO:0000256" key="6">
    <source>
        <dbReference type="RuleBase" id="RU367044"/>
    </source>
</evidence>
<dbReference type="AlphaFoldDB" id="A0ABD1X5S5"/>
<keyword evidence="3 6" id="KW-0713">Self-incompatibility</keyword>
<dbReference type="InterPro" id="IPR010264">
    <property type="entry name" value="Self-incomp_S1"/>
</dbReference>
<keyword evidence="5 6" id="KW-0732">Signal</keyword>
<gene>
    <name evidence="7" type="ORF">Fot_02056</name>
</gene>
<accession>A0ABD1X5S5</accession>
<dbReference type="GO" id="GO:0005576">
    <property type="term" value="C:extracellular region"/>
    <property type="evidence" value="ECO:0007669"/>
    <property type="project" value="UniProtKB-SubCell"/>
</dbReference>
<evidence type="ECO:0000256" key="3">
    <source>
        <dbReference type="ARBA" id="ARBA00022471"/>
    </source>
</evidence>
<keyword evidence="8" id="KW-1185">Reference proteome</keyword>
<evidence type="ECO:0000256" key="4">
    <source>
        <dbReference type="ARBA" id="ARBA00022525"/>
    </source>
</evidence>
<feature type="chain" id="PRO_5044525890" description="S-protein homolog" evidence="6">
    <location>
        <begin position="17"/>
        <end position="123"/>
    </location>
</feature>
<feature type="signal peptide" evidence="6">
    <location>
        <begin position="1"/>
        <end position="16"/>
    </location>
</feature>
<dbReference type="GO" id="GO:0060320">
    <property type="term" value="P:rejection of self pollen"/>
    <property type="evidence" value="ECO:0007669"/>
    <property type="project" value="UniProtKB-KW"/>
</dbReference>
<name>A0ABD1X5S5_9LAMI</name>
<evidence type="ECO:0000256" key="2">
    <source>
        <dbReference type="ARBA" id="ARBA00005581"/>
    </source>
</evidence>
<evidence type="ECO:0000313" key="7">
    <source>
        <dbReference type="EMBL" id="KAL2557317.1"/>
    </source>
</evidence>
<organism evidence="7 8">
    <name type="scientific">Forsythia ovata</name>
    <dbReference type="NCBI Taxonomy" id="205694"/>
    <lineage>
        <taxon>Eukaryota</taxon>
        <taxon>Viridiplantae</taxon>
        <taxon>Streptophyta</taxon>
        <taxon>Embryophyta</taxon>
        <taxon>Tracheophyta</taxon>
        <taxon>Spermatophyta</taxon>
        <taxon>Magnoliopsida</taxon>
        <taxon>eudicotyledons</taxon>
        <taxon>Gunneridae</taxon>
        <taxon>Pentapetalae</taxon>
        <taxon>asterids</taxon>
        <taxon>lamiids</taxon>
        <taxon>Lamiales</taxon>
        <taxon>Oleaceae</taxon>
        <taxon>Forsythieae</taxon>
        <taxon>Forsythia</taxon>
    </lineage>
</organism>
<keyword evidence="4 6" id="KW-0964">Secreted</keyword>
<comment type="similarity">
    <text evidence="2 6">Belongs to the plant self-incompatibility (S1) protein family.</text>
</comment>